<dbReference type="PRINTS" id="PR00359">
    <property type="entry name" value="BP450"/>
</dbReference>
<reference evidence="3 4" key="1">
    <citation type="submission" date="2021-03" db="EMBL/GenBank/DDBJ databases">
        <title>Sequencing the genomes of 1000 actinobacteria strains.</title>
        <authorList>
            <person name="Klenk H.-P."/>
        </authorList>
    </citation>
    <scope>NUCLEOTIDE SEQUENCE [LARGE SCALE GENOMIC DNA]</scope>
    <source>
        <strain evidence="3 4">DSM 44580</strain>
    </source>
</reference>
<evidence type="ECO:0000256" key="2">
    <source>
        <dbReference type="RuleBase" id="RU000461"/>
    </source>
</evidence>
<keyword evidence="2" id="KW-0408">Iron</keyword>
<keyword evidence="2" id="KW-0479">Metal-binding</keyword>
<dbReference type="CDD" id="cd11030">
    <property type="entry name" value="CYP105-like"/>
    <property type="match status" value="1"/>
</dbReference>
<dbReference type="PRINTS" id="PR00385">
    <property type="entry name" value="P450"/>
</dbReference>
<evidence type="ECO:0000256" key="1">
    <source>
        <dbReference type="ARBA" id="ARBA00010617"/>
    </source>
</evidence>
<keyword evidence="2" id="KW-0560">Oxidoreductase</keyword>
<dbReference type="RefSeq" id="WP_086789316.1">
    <property type="nucleotide sequence ID" value="NZ_JAGIOO010000001.1"/>
</dbReference>
<dbReference type="InterPro" id="IPR017972">
    <property type="entry name" value="Cyt_P450_CS"/>
</dbReference>
<comment type="similarity">
    <text evidence="1 2">Belongs to the cytochrome P450 family.</text>
</comment>
<evidence type="ECO:0000313" key="3">
    <source>
        <dbReference type="EMBL" id="MBP2472578.1"/>
    </source>
</evidence>
<sequence>MPDTAVQIPLHMRRQGLGPHQELVDLRADGRLGQVTFALPQGELLAWVVTRYEDVRTVLGDHKRFSNNFLGDPDEQPLPPGVTREEMAAMRKGQLLNLDPPDHTALRRLLMPEFTMRRMWRLEDRITEIVDDHLDALEAAGKGADLVQHFALPIPSLVICELLGVPYEDRDGFQDRTSRALDISLPPADRVGVAKEMREYMRSLVRRHRADPGEEMLGMLVREHGDQLDDDELTSIGNLLLIAGHETTANMLGIGTFALLTHPEQLAWLREHPDRIQDAVEELMRYLSVAPGTLPRRALVDVELSGQVVKAGEVVVTALATANRDPELLAEPERLDLSRKPTSHLAFGHGAHHCLGAPLARAEMRTAFPALLTRFPDLRLAIPAEEVRFRAAHAVYGVAELPVTW</sequence>
<keyword evidence="2" id="KW-0349">Heme</keyword>
<keyword evidence="2" id="KW-0503">Monooxygenase</keyword>
<dbReference type="Gene3D" id="1.10.630.10">
    <property type="entry name" value="Cytochrome P450"/>
    <property type="match status" value="1"/>
</dbReference>
<organism evidence="3 4">
    <name type="scientific">Crossiella equi</name>
    <dbReference type="NCBI Taxonomy" id="130796"/>
    <lineage>
        <taxon>Bacteria</taxon>
        <taxon>Bacillati</taxon>
        <taxon>Actinomycetota</taxon>
        <taxon>Actinomycetes</taxon>
        <taxon>Pseudonocardiales</taxon>
        <taxon>Pseudonocardiaceae</taxon>
        <taxon>Crossiella</taxon>
    </lineage>
</organism>
<dbReference type="PANTHER" id="PTHR46696">
    <property type="entry name" value="P450, PUTATIVE (EUROFUNG)-RELATED"/>
    <property type="match status" value="1"/>
</dbReference>
<dbReference type="InterPro" id="IPR002397">
    <property type="entry name" value="Cyt_P450_B"/>
</dbReference>
<dbReference type="SUPFAM" id="SSF48264">
    <property type="entry name" value="Cytochrome P450"/>
    <property type="match status" value="1"/>
</dbReference>
<dbReference type="Pfam" id="PF00067">
    <property type="entry name" value="p450"/>
    <property type="match status" value="2"/>
</dbReference>
<dbReference type="InterPro" id="IPR001128">
    <property type="entry name" value="Cyt_P450"/>
</dbReference>
<dbReference type="Proteomes" id="UP001519363">
    <property type="component" value="Unassembled WGS sequence"/>
</dbReference>
<gene>
    <name evidence="3" type="ORF">JOF53_001450</name>
</gene>
<protein>
    <submittedName>
        <fullName evidence="3">Cytochrome P450</fullName>
    </submittedName>
</protein>
<keyword evidence="4" id="KW-1185">Reference proteome</keyword>
<accession>A0ABS5A7L5</accession>
<dbReference type="InterPro" id="IPR036396">
    <property type="entry name" value="Cyt_P450_sf"/>
</dbReference>
<comment type="caution">
    <text evidence="3">The sequence shown here is derived from an EMBL/GenBank/DDBJ whole genome shotgun (WGS) entry which is preliminary data.</text>
</comment>
<dbReference type="PROSITE" id="PS00086">
    <property type="entry name" value="CYTOCHROME_P450"/>
    <property type="match status" value="1"/>
</dbReference>
<dbReference type="EMBL" id="JAGIOO010000001">
    <property type="protein sequence ID" value="MBP2472578.1"/>
    <property type="molecule type" value="Genomic_DNA"/>
</dbReference>
<name>A0ABS5A7L5_9PSEU</name>
<dbReference type="PANTHER" id="PTHR46696:SF1">
    <property type="entry name" value="CYTOCHROME P450 YJIB-RELATED"/>
    <property type="match status" value="1"/>
</dbReference>
<proteinExistence type="inferred from homology"/>
<evidence type="ECO:0000313" key="4">
    <source>
        <dbReference type="Proteomes" id="UP001519363"/>
    </source>
</evidence>